<dbReference type="CDD" id="cd00082">
    <property type="entry name" value="HisKA"/>
    <property type="match status" value="1"/>
</dbReference>
<accession>A0A4Q5GNJ4</accession>
<keyword evidence="3" id="KW-0808">Transferase</keyword>
<gene>
    <name evidence="10" type="ORF">EAJ03_17115</name>
    <name evidence="9" type="ORF">F2Z23_17475</name>
</gene>
<dbReference type="InterPro" id="IPR036097">
    <property type="entry name" value="HisK_dim/P_sf"/>
</dbReference>
<evidence type="ECO:0000256" key="5">
    <source>
        <dbReference type="ARBA" id="ARBA00023012"/>
    </source>
</evidence>
<proteinExistence type="predicted"/>
<reference evidence="9 12" key="1">
    <citation type="journal article" date="2019" name="Nat. Med.">
        <title>A library of human gut bacterial isolates paired with longitudinal multiomics data enables mechanistic microbiome research.</title>
        <authorList>
            <person name="Poyet M."/>
            <person name="Groussin M."/>
            <person name="Gibbons S.M."/>
            <person name="Avila-Pacheco J."/>
            <person name="Jiang X."/>
            <person name="Kearney S.M."/>
            <person name="Perrotta A.R."/>
            <person name="Berdy B."/>
            <person name="Zhao S."/>
            <person name="Lieberman T.D."/>
            <person name="Swanson P.K."/>
            <person name="Smith M."/>
            <person name="Roesemann S."/>
            <person name="Alexander J.E."/>
            <person name="Rich S.A."/>
            <person name="Livny J."/>
            <person name="Vlamakis H."/>
            <person name="Clish C."/>
            <person name="Bullock K."/>
            <person name="Deik A."/>
            <person name="Scott J."/>
            <person name="Pierce K.A."/>
            <person name="Xavier R.J."/>
            <person name="Alm E.J."/>
        </authorList>
    </citation>
    <scope>NUCLEOTIDE SEQUENCE [LARGE SCALE GENOMIC DNA]</scope>
    <source>
        <strain evidence="9 12">BIOML-A1</strain>
    </source>
</reference>
<keyword evidence="6" id="KW-1133">Transmembrane helix</keyword>
<feature type="chain" id="PRO_5020301448" description="histidine kinase" evidence="7">
    <location>
        <begin position="20"/>
        <end position="362"/>
    </location>
</feature>
<evidence type="ECO:0000259" key="8">
    <source>
        <dbReference type="PROSITE" id="PS50109"/>
    </source>
</evidence>
<comment type="catalytic activity">
    <reaction evidence="1">
        <text>ATP + protein L-histidine = ADP + protein N-phospho-L-histidine.</text>
        <dbReference type="EC" id="2.7.13.3"/>
    </reaction>
</comment>
<keyword evidence="7" id="KW-0732">Signal</keyword>
<evidence type="ECO:0000313" key="12">
    <source>
        <dbReference type="Proteomes" id="UP000335496"/>
    </source>
</evidence>
<dbReference type="InterPro" id="IPR036890">
    <property type="entry name" value="HATPase_C_sf"/>
</dbReference>
<feature type="signal peptide" evidence="7">
    <location>
        <begin position="1"/>
        <end position="19"/>
    </location>
</feature>
<dbReference type="SUPFAM" id="SSF55874">
    <property type="entry name" value="ATPase domain of HSP90 chaperone/DNA topoisomerase II/histidine kinase"/>
    <property type="match status" value="1"/>
</dbReference>
<comment type="caution">
    <text evidence="10">The sequence shown here is derived from an EMBL/GenBank/DDBJ whole genome shotgun (WGS) entry which is preliminary data.</text>
</comment>
<dbReference type="EMBL" id="RCXL01000035">
    <property type="protein sequence ID" value="RYT69473.1"/>
    <property type="molecule type" value="Genomic_DNA"/>
</dbReference>
<dbReference type="PANTHER" id="PTHR43711">
    <property type="entry name" value="TWO-COMPONENT HISTIDINE KINASE"/>
    <property type="match status" value="1"/>
</dbReference>
<keyword evidence="6" id="KW-0472">Membrane</keyword>
<keyword evidence="12" id="KW-1185">Reference proteome</keyword>
<feature type="transmembrane region" description="Helical" evidence="6">
    <location>
        <begin position="106"/>
        <end position="127"/>
    </location>
</feature>
<dbReference type="AlphaFoldDB" id="A0A4Q5GNJ4"/>
<dbReference type="PANTHER" id="PTHR43711:SF31">
    <property type="entry name" value="HISTIDINE KINASE"/>
    <property type="match status" value="1"/>
</dbReference>
<dbReference type="SUPFAM" id="SSF47384">
    <property type="entry name" value="Homodimeric domain of signal transducing histidine kinase"/>
    <property type="match status" value="1"/>
</dbReference>
<organism evidence="10 11">
    <name type="scientific">Bacteroides eggerthii</name>
    <dbReference type="NCBI Taxonomy" id="28111"/>
    <lineage>
        <taxon>Bacteria</taxon>
        <taxon>Pseudomonadati</taxon>
        <taxon>Bacteroidota</taxon>
        <taxon>Bacteroidia</taxon>
        <taxon>Bacteroidales</taxon>
        <taxon>Bacteroidaceae</taxon>
        <taxon>Bacteroides</taxon>
    </lineage>
</organism>
<dbReference type="GO" id="GO:0000155">
    <property type="term" value="F:phosphorelay sensor kinase activity"/>
    <property type="evidence" value="ECO:0007669"/>
    <property type="project" value="InterPro"/>
</dbReference>
<evidence type="ECO:0000256" key="6">
    <source>
        <dbReference type="SAM" id="Phobius"/>
    </source>
</evidence>
<reference evidence="10 11" key="2">
    <citation type="journal article" date="2019" name="Science, e1252229">
        <title>Invertible promoters mediate bacterial phase variation, antibiotic resistance, and host adaptation in the gut.</title>
        <authorList>
            <person name="Jiang X."/>
            <person name="Hall A.B."/>
            <person name="Arthur T.D."/>
            <person name="Plichta D.R."/>
            <person name="Covington C.T."/>
            <person name="Poyet M."/>
            <person name="Crothers J."/>
            <person name="Moses P.L."/>
            <person name="Tolonen A.C."/>
            <person name="Vlamakis H."/>
            <person name="Alm E.J."/>
            <person name="Xavier R.J."/>
        </authorList>
    </citation>
    <scope>NUCLEOTIDE SEQUENCE [LARGE SCALE GENOMIC DNA]</scope>
    <source>
        <strain evidence="11">bj_0095</strain>
        <strain evidence="10">Bj_0095</strain>
    </source>
</reference>
<dbReference type="EMBL" id="VVZX01000033">
    <property type="protein sequence ID" value="KAA5269606.1"/>
    <property type="molecule type" value="Genomic_DNA"/>
</dbReference>
<dbReference type="InterPro" id="IPR050736">
    <property type="entry name" value="Sensor_HK_Regulatory"/>
</dbReference>
<evidence type="ECO:0000256" key="7">
    <source>
        <dbReference type="SAM" id="SignalP"/>
    </source>
</evidence>
<evidence type="ECO:0000256" key="4">
    <source>
        <dbReference type="ARBA" id="ARBA00022777"/>
    </source>
</evidence>
<keyword evidence="5" id="KW-0902">Two-component regulatory system</keyword>
<keyword evidence="4 10" id="KW-0418">Kinase</keyword>
<sequence length="362" mass="41693">MKQLLIILTLLALPLSVQSINTDRKSPPSLSHKQLVEIEHDIIYGIRQADSLVNAGKPDEALSFYKKSLKAKDSLYNLLTTSQMEEILASYNIDKLILQKEQRRSMFHYICLTVSIIIIIALLLFNIHIYRSRKHLQKDEKEMKRLTAIAEEANEIKSRFLANMSYNIRIPLNNVVGFSQLITDDTGLSEEEKREYSGIIQNNAAELIQLVNNVLDLSRLEANMMKFQLQDYNVQEWCNELACLIQMRSEGSIHLELEADAGDATIHTDINRFTQMVSNMLLYPIECKKARDVKMELTHSEETQEIRCRIANSPLADPAFSSQKQFILQKICHLFFEHFNGTFRIEEPNEGGSVIYFTYPTK</sequence>
<dbReference type="EC" id="2.7.13.3" evidence="2"/>
<dbReference type="Pfam" id="PF00512">
    <property type="entry name" value="HisKA"/>
    <property type="match status" value="1"/>
</dbReference>
<keyword evidence="6" id="KW-0812">Transmembrane</keyword>
<evidence type="ECO:0000313" key="10">
    <source>
        <dbReference type="EMBL" id="RYT69473.1"/>
    </source>
</evidence>
<protein>
    <recommendedName>
        <fullName evidence="2">histidine kinase</fullName>
        <ecNumber evidence="2">2.7.13.3</ecNumber>
    </recommendedName>
</protein>
<feature type="domain" description="Histidine kinase" evidence="8">
    <location>
        <begin position="163"/>
        <end position="362"/>
    </location>
</feature>
<evidence type="ECO:0000256" key="2">
    <source>
        <dbReference type="ARBA" id="ARBA00012438"/>
    </source>
</evidence>
<dbReference type="Proteomes" id="UP000291917">
    <property type="component" value="Unassembled WGS sequence"/>
</dbReference>
<dbReference type="Proteomes" id="UP000335496">
    <property type="component" value="Unassembled WGS sequence"/>
</dbReference>
<dbReference type="InterPro" id="IPR005467">
    <property type="entry name" value="His_kinase_dom"/>
</dbReference>
<dbReference type="RefSeq" id="WP_130089147.1">
    <property type="nucleotide sequence ID" value="NZ_JADNCV010000022.1"/>
</dbReference>
<evidence type="ECO:0000313" key="11">
    <source>
        <dbReference type="Proteomes" id="UP000291917"/>
    </source>
</evidence>
<dbReference type="PROSITE" id="PS50109">
    <property type="entry name" value="HIS_KIN"/>
    <property type="match status" value="1"/>
</dbReference>
<name>A0A4Q5GNJ4_9BACE</name>
<evidence type="ECO:0000256" key="1">
    <source>
        <dbReference type="ARBA" id="ARBA00000085"/>
    </source>
</evidence>
<dbReference type="Gene3D" id="1.10.287.130">
    <property type="match status" value="1"/>
</dbReference>
<dbReference type="InterPro" id="IPR003661">
    <property type="entry name" value="HisK_dim/P_dom"/>
</dbReference>
<evidence type="ECO:0000256" key="3">
    <source>
        <dbReference type="ARBA" id="ARBA00022679"/>
    </source>
</evidence>
<evidence type="ECO:0000313" key="9">
    <source>
        <dbReference type="EMBL" id="KAA5269606.1"/>
    </source>
</evidence>
<dbReference type="SMART" id="SM00388">
    <property type="entry name" value="HisKA"/>
    <property type="match status" value="1"/>
</dbReference>